<gene>
    <name evidence="1" type="ORF">C8R41DRAFT_774526</name>
</gene>
<proteinExistence type="predicted"/>
<reference evidence="1" key="1">
    <citation type="submission" date="2022-08" db="EMBL/GenBank/DDBJ databases">
        <title>A Global Phylogenomic Analysis of the Shiitake Genus Lentinula.</title>
        <authorList>
            <consortium name="DOE Joint Genome Institute"/>
            <person name="Sierra-Patev S."/>
            <person name="Min B."/>
            <person name="Naranjo-Ortiz M."/>
            <person name="Looney B."/>
            <person name="Konkel Z."/>
            <person name="Slot J.C."/>
            <person name="Sakamoto Y."/>
            <person name="Steenwyk J.L."/>
            <person name="Rokas A."/>
            <person name="Carro J."/>
            <person name="Camarero S."/>
            <person name="Ferreira P."/>
            <person name="Molpeceres G."/>
            <person name="Ruiz-Duenas F.J."/>
            <person name="Serrano A."/>
            <person name="Henrissat B."/>
            <person name="Drula E."/>
            <person name="Hughes K.W."/>
            <person name="Mata J.L."/>
            <person name="Ishikawa N.K."/>
            <person name="Vargas-Isla R."/>
            <person name="Ushijima S."/>
            <person name="Smith C.A."/>
            <person name="Ahrendt S."/>
            <person name="Andreopoulos W."/>
            <person name="He G."/>
            <person name="Labutti K."/>
            <person name="Lipzen A."/>
            <person name="Ng V."/>
            <person name="Riley R."/>
            <person name="Sandor L."/>
            <person name="Barry K."/>
            <person name="Martinez A.T."/>
            <person name="Xiao Y."/>
            <person name="Gibbons J.G."/>
            <person name="Terashima K."/>
            <person name="Grigoriev I.V."/>
            <person name="Hibbett D.S."/>
        </authorList>
    </citation>
    <scope>NUCLEOTIDE SEQUENCE</scope>
    <source>
        <strain evidence="1">RHP3577 ss4</strain>
    </source>
</reference>
<comment type="caution">
    <text evidence="1">The sequence shown here is derived from an EMBL/GenBank/DDBJ whole genome shotgun (WGS) entry which is preliminary data.</text>
</comment>
<dbReference type="Proteomes" id="UP001150217">
    <property type="component" value="Unassembled WGS sequence"/>
</dbReference>
<organism evidence="1 2">
    <name type="scientific">Lentinula lateritia</name>
    <dbReference type="NCBI Taxonomy" id="40482"/>
    <lineage>
        <taxon>Eukaryota</taxon>
        <taxon>Fungi</taxon>
        <taxon>Dikarya</taxon>
        <taxon>Basidiomycota</taxon>
        <taxon>Agaricomycotina</taxon>
        <taxon>Agaricomycetes</taxon>
        <taxon>Agaricomycetidae</taxon>
        <taxon>Agaricales</taxon>
        <taxon>Marasmiineae</taxon>
        <taxon>Omphalotaceae</taxon>
        <taxon>Lentinula</taxon>
    </lineage>
</organism>
<keyword evidence="2" id="KW-1185">Reference proteome</keyword>
<sequence>MHLFSLNSPDLMILLWRGKFDCEKTDNRASWDWAVLQGNTWKEHGKAVASCTPYMPGSFDRPPRNPAEKINSGYKAWEFLLYFYGLGPCLFFGVLPDKYWEHYCKSVRVVQLLTQNSCNSNELNESNILFTKFSDEFESLYVQRRTDRIHFVRPSIHTPSHIPFETIRVGPGAIYSQWTMERTIGNLGEEIKQHANPYANISQRGVRHCQVNALVAAIPDLIPAEAPVHGSREFDNGYIFLAATDTAAREVTALEVQAIRQYYLTAGDPQSESWIPKVVRWARVKLPNGQIARSRWKEDVMALNSIRISRNVKVSISYSTDTLNFAYYFLRFKLDST</sequence>
<dbReference type="EMBL" id="JANVFT010000074">
    <property type="protein sequence ID" value="KAJ4475430.1"/>
    <property type="molecule type" value="Genomic_DNA"/>
</dbReference>
<evidence type="ECO:0000313" key="1">
    <source>
        <dbReference type="EMBL" id="KAJ4475430.1"/>
    </source>
</evidence>
<name>A0ABQ8V922_9AGAR</name>
<accession>A0ABQ8V922</accession>
<evidence type="ECO:0000313" key="2">
    <source>
        <dbReference type="Proteomes" id="UP001150217"/>
    </source>
</evidence>
<protein>
    <submittedName>
        <fullName evidence="1">Uncharacterized protein</fullName>
    </submittedName>
</protein>